<keyword evidence="2 7" id="KW-0813">Transport</keyword>
<dbReference type="SUPFAM" id="SSF161098">
    <property type="entry name" value="MetI-like"/>
    <property type="match status" value="1"/>
</dbReference>
<evidence type="ECO:0000259" key="8">
    <source>
        <dbReference type="PROSITE" id="PS50928"/>
    </source>
</evidence>
<protein>
    <submittedName>
        <fullName evidence="9">Nickel ABC transporter permease</fullName>
    </submittedName>
</protein>
<dbReference type="EMBL" id="CP008947">
    <property type="protein sequence ID" value="AII09439.1"/>
    <property type="molecule type" value="Genomic_DNA"/>
</dbReference>
<evidence type="ECO:0000313" key="9">
    <source>
        <dbReference type="EMBL" id="AII09439.1"/>
    </source>
</evidence>
<feature type="transmembrane region" description="Helical" evidence="7">
    <location>
        <begin position="108"/>
        <end position="130"/>
    </location>
</feature>
<keyword evidence="6 7" id="KW-0472">Membrane</keyword>
<dbReference type="Proteomes" id="UP000028488">
    <property type="component" value="Chromosome"/>
</dbReference>
<accession>A0A076F182</accession>
<organism evidence="9 10">
    <name type="scientific">Rhodococcus opacus</name>
    <name type="common">Nocardia opaca</name>
    <dbReference type="NCBI Taxonomy" id="37919"/>
    <lineage>
        <taxon>Bacteria</taxon>
        <taxon>Bacillati</taxon>
        <taxon>Actinomycetota</taxon>
        <taxon>Actinomycetes</taxon>
        <taxon>Mycobacteriales</taxon>
        <taxon>Nocardiaceae</taxon>
        <taxon>Rhodococcus</taxon>
    </lineage>
</organism>
<dbReference type="GO" id="GO:0055085">
    <property type="term" value="P:transmembrane transport"/>
    <property type="evidence" value="ECO:0007669"/>
    <property type="project" value="InterPro"/>
</dbReference>
<keyword evidence="5 7" id="KW-1133">Transmembrane helix</keyword>
<keyword evidence="3" id="KW-1003">Cell membrane</keyword>
<dbReference type="InterPro" id="IPR035906">
    <property type="entry name" value="MetI-like_sf"/>
</dbReference>
<feature type="transmembrane region" description="Helical" evidence="7">
    <location>
        <begin position="142"/>
        <end position="164"/>
    </location>
</feature>
<keyword evidence="4 7" id="KW-0812">Transmembrane</keyword>
<evidence type="ECO:0000256" key="3">
    <source>
        <dbReference type="ARBA" id="ARBA00022475"/>
    </source>
</evidence>
<name>A0A076F182_RHOOP</name>
<feature type="transmembrane region" description="Helical" evidence="7">
    <location>
        <begin position="176"/>
        <end position="200"/>
    </location>
</feature>
<evidence type="ECO:0000256" key="4">
    <source>
        <dbReference type="ARBA" id="ARBA00022692"/>
    </source>
</evidence>
<evidence type="ECO:0000256" key="2">
    <source>
        <dbReference type="ARBA" id="ARBA00022448"/>
    </source>
</evidence>
<evidence type="ECO:0000256" key="6">
    <source>
        <dbReference type="ARBA" id="ARBA00023136"/>
    </source>
</evidence>
<feature type="transmembrane region" description="Helical" evidence="7">
    <location>
        <begin position="284"/>
        <end position="306"/>
    </location>
</feature>
<dbReference type="Gene3D" id="1.10.3720.10">
    <property type="entry name" value="MetI-like"/>
    <property type="match status" value="1"/>
</dbReference>
<feature type="transmembrane region" description="Helical" evidence="7">
    <location>
        <begin position="12"/>
        <end position="33"/>
    </location>
</feature>
<proteinExistence type="inferred from homology"/>
<dbReference type="RefSeq" id="WP_200887790.1">
    <property type="nucleotide sequence ID" value="NZ_CP008947.1"/>
</dbReference>
<evidence type="ECO:0000313" key="10">
    <source>
        <dbReference type="Proteomes" id="UP000028488"/>
    </source>
</evidence>
<evidence type="ECO:0000256" key="7">
    <source>
        <dbReference type="RuleBase" id="RU363032"/>
    </source>
</evidence>
<evidence type="ECO:0000256" key="1">
    <source>
        <dbReference type="ARBA" id="ARBA00004651"/>
    </source>
</evidence>
<reference evidence="9 10" key="1">
    <citation type="submission" date="2014-07" db="EMBL/GenBank/DDBJ databases">
        <title>Genome Sequence of Rhodococcus opacus Strain R7, a Biodegrader of Mono- and Polycyclic Aromatic Hydrocarbons.</title>
        <authorList>
            <person name="Di Gennaro P."/>
            <person name="Zampolli J."/>
            <person name="Presti I."/>
            <person name="Cappelletti M."/>
            <person name="D'Ursi P."/>
            <person name="Orro A."/>
            <person name="Mezzelani A."/>
            <person name="Milanesi L."/>
        </authorList>
    </citation>
    <scope>NUCLEOTIDE SEQUENCE [LARGE SCALE GENOMIC DNA]</scope>
    <source>
        <strain evidence="9 10">R7</strain>
    </source>
</reference>
<dbReference type="PANTHER" id="PTHR43163">
    <property type="entry name" value="DIPEPTIDE TRANSPORT SYSTEM PERMEASE PROTEIN DPPB-RELATED"/>
    <property type="match status" value="1"/>
</dbReference>
<dbReference type="CDD" id="cd06261">
    <property type="entry name" value="TM_PBP2"/>
    <property type="match status" value="1"/>
</dbReference>
<dbReference type="AlphaFoldDB" id="A0A076F182"/>
<sequence>MRPTYWYLVRRVGQAFVVIALAYTLVFFVLNVLPGNPIESQINSPENPISAEDAEVLIAYYNLDKSAFEQFALSVQRLVVHGDLGYSLTSGKSVEHLLFSALPSTLKLASTALLLAIVFAFGIALTAVFAKAARIREAARAIPAAFLSTPSFIVGLLLLQFFAFELGLVSAIRDEGVRSVILPAIALAIPVSAPIAQVLIQGLQNASGQPYVDVLRSKGLTENRIIFRHVLGNGSIPTITIVAITVGELLAGSVITETVFSRIGIGYLTEQAVRNQDTPVIQAVVILVSVIFVVANLLADLAYPLIDPRISLTPDKKVVTA</sequence>
<dbReference type="Pfam" id="PF00528">
    <property type="entry name" value="BPD_transp_1"/>
    <property type="match status" value="1"/>
</dbReference>
<feature type="domain" description="ABC transmembrane type-1" evidence="8">
    <location>
        <begin position="102"/>
        <end position="299"/>
    </location>
</feature>
<gene>
    <name evidence="9" type="ORF">EP51_34280</name>
</gene>
<dbReference type="eggNOG" id="COG0601">
    <property type="taxonomic scope" value="Bacteria"/>
</dbReference>
<evidence type="ECO:0000256" key="5">
    <source>
        <dbReference type="ARBA" id="ARBA00022989"/>
    </source>
</evidence>
<dbReference type="PANTHER" id="PTHR43163:SF6">
    <property type="entry name" value="DIPEPTIDE TRANSPORT SYSTEM PERMEASE PROTEIN DPPB-RELATED"/>
    <property type="match status" value="1"/>
</dbReference>
<comment type="similarity">
    <text evidence="7">Belongs to the binding-protein-dependent transport system permease family.</text>
</comment>
<dbReference type="PROSITE" id="PS50928">
    <property type="entry name" value="ABC_TM1"/>
    <property type="match status" value="1"/>
</dbReference>
<comment type="subcellular location">
    <subcellularLocation>
        <location evidence="1 7">Cell membrane</location>
        <topology evidence="1 7">Multi-pass membrane protein</topology>
    </subcellularLocation>
</comment>
<dbReference type="InterPro" id="IPR000515">
    <property type="entry name" value="MetI-like"/>
</dbReference>
<dbReference type="GO" id="GO:0005886">
    <property type="term" value="C:plasma membrane"/>
    <property type="evidence" value="ECO:0007669"/>
    <property type="project" value="UniProtKB-SubCell"/>
</dbReference>